<evidence type="ECO:0000313" key="13">
    <source>
        <dbReference type="EMBL" id="KAK5605893.1"/>
    </source>
</evidence>
<keyword evidence="9" id="KW-1015">Disulfide bond</keyword>
<keyword evidence="7 11" id="KW-1133">Transmembrane helix</keyword>
<evidence type="ECO:0000256" key="7">
    <source>
        <dbReference type="ARBA" id="ARBA00022989"/>
    </source>
</evidence>
<feature type="domain" description="Ig-like" evidence="12">
    <location>
        <begin position="143"/>
        <end position="241"/>
    </location>
</feature>
<evidence type="ECO:0000256" key="4">
    <source>
        <dbReference type="ARBA" id="ARBA00022729"/>
    </source>
</evidence>
<accession>A0AAV9R9E5</accession>
<dbReference type="PROSITE" id="PS50835">
    <property type="entry name" value="IG_LIKE"/>
    <property type="match status" value="4"/>
</dbReference>
<dbReference type="PANTHER" id="PTHR23277:SF107">
    <property type="entry name" value="HEMICENTIN-1"/>
    <property type="match status" value="1"/>
</dbReference>
<evidence type="ECO:0000256" key="2">
    <source>
        <dbReference type="ARBA" id="ARBA00007810"/>
    </source>
</evidence>
<dbReference type="GO" id="GO:0007157">
    <property type="term" value="P:heterophilic cell-cell adhesion via plasma membrane cell adhesion molecules"/>
    <property type="evidence" value="ECO:0007669"/>
    <property type="project" value="TreeGrafter"/>
</dbReference>
<evidence type="ECO:0000256" key="8">
    <source>
        <dbReference type="ARBA" id="ARBA00023136"/>
    </source>
</evidence>
<dbReference type="PANTHER" id="PTHR23277">
    <property type="entry name" value="NECTIN-RELATED"/>
    <property type="match status" value="1"/>
</dbReference>
<dbReference type="InterPro" id="IPR013783">
    <property type="entry name" value="Ig-like_fold"/>
</dbReference>
<dbReference type="InterPro" id="IPR007110">
    <property type="entry name" value="Ig-like_dom"/>
</dbReference>
<comment type="caution">
    <text evidence="13">The sequence shown here is derived from an EMBL/GenBank/DDBJ whole genome shotgun (WGS) entry which is preliminary data.</text>
</comment>
<feature type="domain" description="Ig-like" evidence="12">
    <location>
        <begin position="39"/>
        <end position="138"/>
    </location>
</feature>
<comment type="subcellular location">
    <subcellularLocation>
        <location evidence="1">Membrane</location>
        <topology evidence="1">Single-pass membrane protein</topology>
    </subcellularLocation>
</comment>
<dbReference type="GO" id="GO:0005912">
    <property type="term" value="C:adherens junction"/>
    <property type="evidence" value="ECO:0007669"/>
    <property type="project" value="TreeGrafter"/>
</dbReference>
<keyword evidence="5" id="KW-0677">Repeat</keyword>
<dbReference type="EMBL" id="JAHHUM010002141">
    <property type="protein sequence ID" value="KAK5605893.1"/>
    <property type="molecule type" value="Genomic_DNA"/>
</dbReference>
<dbReference type="SUPFAM" id="SSF48726">
    <property type="entry name" value="Immunoglobulin"/>
    <property type="match status" value="4"/>
</dbReference>
<evidence type="ECO:0000313" key="14">
    <source>
        <dbReference type="Proteomes" id="UP001311232"/>
    </source>
</evidence>
<dbReference type="Proteomes" id="UP001311232">
    <property type="component" value="Unassembled WGS sequence"/>
</dbReference>
<evidence type="ECO:0000256" key="5">
    <source>
        <dbReference type="ARBA" id="ARBA00022737"/>
    </source>
</evidence>
<keyword evidence="4" id="KW-0732">Signal</keyword>
<evidence type="ECO:0000256" key="11">
    <source>
        <dbReference type="SAM" id="Phobius"/>
    </source>
</evidence>
<dbReference type="Gene3D" id="2.60.40.10">
    <property type="entry name" value="Immunoglobulins"/>
    <property type="match status" value="4"/>
</dbReference>
<reference evidence="13 14" key="1">
    <citation type="submission" date="2021-06" db="EMBL/GenBank/DDBJ databases">
        <authorList>
            <person name="Palmer J.M."/>
        </authorList>
    </citation>
    <scope>NUCLEOTIDE SEQUENCE [LARGE SCALE GENOMIC DNA]</scope>
    <source>
        <strain evidence="13 14">MEX-2019</strain>
        <tissue evidence="13">Muscle</tissue>
    </source>
</reference>
<evidence type="ECO:0000259" key="12">
    <source>
        <dbReference type="PROSITE" id="PS50835"/>
    </source>
</evidence>
<dbReference type="GO" id="GO:0007156">
    <property type="term" value="P:homophilic cell adhesion via plasma membrane adhesion molecules"/>
    <property type="evidence" value="ECO:0007669"/>
    <property type="project" value="TreeGrafter"/>
</dbReference>
<keyword evidence="8 11" id="KW-0472">Membrane</keyword>
<evidence type="ECO:0000256" key="3">
    <source>
        <dbReference type="ARBA" id="ARBA00022692"/>
    </source>
</evidence>
<keyword evidence="14" id="KW-1185">Reference proteome</keyword>
<dbReference type="InterPro" id="IPR013162">
    <property type="entry name" value="CD80_C2-set"/>
</dbReference>
<comment type="similarity">
    <text evidence="2">Belongs to the nectin family.</text>
</comment>
<feature type="transmembrane region" description="Helical" evidence="11">
    <location>
        <begin position="804"/>
        <end position="830"/>
    </location>
</feature>
<dbReference type="Pfam" id="PF08205">
    <property type="entry name" value="C2-set_2"/>
    <property type="match status" value="2"/>
</dbReference>
<feature type="domain" description="Ig-like" evidence="12">
    <location>
        <begin position="246"/>
        <end position="333"/>
    </location>
</feature>
<protein>
    <recommendedName>
        <fullName evidence="12">Ig-like domain-containing protein</fullName>
    </recommendedName>
</protein>
<dbReference type="InterPro" id="IPR051427">
    <property type="entry name" value="Nectin/Nectin-like"/>
</dbReference>
<dbReference type="InterPro" id="IPR013106">
    <property type="entry name" value="Ig_V-set"/>
</dbReference>
<dbReference type="AlphaFoldDB" id="A0AAV9R9E5"/>
<proteinExistence type="inferred from homology"/>
<gene>
    <name evidence="13" type="ORF">CRENBAI_004205</name>
</gene>
<dbReference type="InterPro" id="IPR036179">
    <property type="entry name" value="Ig-like_dom_sf"/>
</dbReference>
<dbReference type="InterPro" id="IPR003599">
    <property type="entry name" value="Ig_sub"/>
</dbReference>
<dbReference type="Pfam" id="PF07686">
    <property type="entry name" value="V-set"/>
    <property type="match status" value="1"/>
</dbReference>
<keyword evidence="3 11" id="KW-0812">Transmembrane</keyword>
<keyword evidence="6" id="KW-0130">Cell adhesion</keyword>
<keyword evidence="10" id="KW-0325">Glycoprotein</keyword>
<name>A0AAV9R9E5_9TELE</name>
<sequence length="887" mass="98250">MDQTNGIVKSTLMKSAEEAQRSGLSVHCRKACSGEEPIPVIAHNVTGVLEEDVYLSCEYQGSAQINKAEWKRRISSSKFKRLAGFSNGELFSRGDFSKPDSPTNLTVRMKVSSVEAEGEYICEFQEEEENPFGNVFVTVIAKPDIQIEVNSETINDTHYQLVSCSAVGGRPTPQISWLVGDRPPSDFPFTVNESKTLHSNGTSTLISILRFPTHLQDEESVICVVKHETLPNPKSTTANVETYARPNVMIKAEMVQQGGNDSWVVSCISSGGRPDTEISLDLNGNKEVERESSANSDMKSLSVRLPVTEYEGHNIICVFEHPKFLYAESRKITLPTYYLSGVQFRSEVGNNSNEFLELQEGDSNIVISLEVTGNVPRYSIICKKDDGPLPEDMELVGRNLTIRGLVKQHYAGLYECDCSYHHLKAKLQFNVTVRAQPPQLGWVDSQIEGGFRMIECTAVGAVPAASVSWMLQKGVFEDFWSNSTLYNGSYSVLLLPACSPQELTALCVINHPAYKEPENRSITLPLCARPNITISLSSEWKYGHKYSKVNCSVVSVASAAAITWKARNKTDNISYSTETEVQADGLVSTWSSVCFLSSLYAEPPRLSVSVVRQQDSPLWLAVCDCKGEGVGTNLAWDLPGNARGETSLHTEYEGHITNAKLTYQFPLVLHEGQDLTCVYQSDNGITKKKTVHIPMYYISSVQVLNKTSALQNRYVDQPVVYRVSVNENQRNQKVLLRVEGNVPEYSLDCRRSDGSVVQLDGAAMILQSDPSGQNKGLYTCLASFYHHTASVNIQVEVLSEEEQFMLVIMICISSASAIFIVFIVILCVCCKTKKKPHKERESISALTSLMQEPGSPEVRKPLAEMGDSKEYAQLTSFSIVFDAKSTV</sequence>
<dbReference type="SMART" id="SM00409">
    <property type="entry name" value="IG"/>
    <property type="match status" value="3"/>
</dbReference>
<evidence type="ECO:0000256" key="10">
    <source>
        <dbReference type="ARBA" id="ARBA00023180"/>
    </source>
</evidence>
<evidence type="ECO:0000256" key="9">
    <source>
        <dbReference type="ARBA" id="ARBA00023157"/>
    </source>
</evidence>
<feature type="domain" description="Ig-like" evidence="12">
    <location>
        <begin position="438"/>
        <end position="523"/>
    </location>
</feature>
<evidence type="ECO:0000256" key="1">
    <source>
        <dbReference type="ARBA" id="ARBA00004167"/>
    </source>
</evidence>
<organism evidence="13 14">
    <name type="scientific">Crenichthys baileyi</name>
    <name type="common">White River springfish</name>
    <dbReference type="NCBI Taxonomy" id="28760"/>
    <lineage>
        <taxon>Eukaryota</taxon>
        <taxon>Metazoa</taxon>
        <taxon>Chordata</taxon>
        <taxon>Craniata</taxon>
        <taxon>Vertebrata</taxon>
        <taxon>Euteleostomi</taxon>
        <taxon>Actinopterygii</taxon>
        <taxon>Neopterygii</taxon>
        <taxon>Teleostei</taxon>
        <taxon>Neoteleostei</taxon>
        <taxon>Acanthomorphata</taxon>
        <taxon>Ovalentaria</taxon>
        <taxon>Atherinomorphae</taxon>
        <taxon>Cyprinodontiformes</taxon>
        <taxon>Goodeidae</taxon>
        <taxon>Crenichthys</taxon>
    </lineage>
</organism>
<evidence type="ECO:0000256" key="6">
    <source>
        <dbReference type="ARBA" id="ARBA00022889"/>
    </source>
</evidence>
<dbReference type="GO" id="GO:0016020">
    <property type="term" value="C:membrane"/>
    <property type="evidence" value="ECO:0007669"/>
    <property type="project" value="UniProtKB-SubCell"/>
</dbReference>